<name>A0A131Z544_RHIAP</name>
<sequence length="134" mass="14416">MKLLLAAFAVAIIFGASVPASCFMFGPRIMKQINRGGPNGNHGMGGRGGGGGPYEPLDFEGVFTRSMRKLQRQVLKHANRYRRMHGVRALKEDEKDACPSSPGTTRSNCTTTTSRVSVPARATSRSSCGRTVDV</sequence>
<feature type="compositionally biased region" description="Low complexity" evidence="1">
    <location>
        <begin position="104"/>
        <end position="118"/>
    </location>
</feature>
<feature type="region of interest" description="Disordered" evidence="1">
    <location>
        <begin position="86"/>
        <end position="134"/>
    </location>
</feature>
<dbReference type="AlphaFoldDB" id="A0A131Z544"/>
<evidence type="ECO:0000256" key="1">
    <source>
        <dbReference type="SAM" id="MobiDB-lite"/>
    </source>
</evidence>
<accession>A0A131Z544</accession>
<proteinExistence type="predicted"/>
<evidence type="ECO:0000256" key="2">
    <source>
        <dbReference type="SAM" id="SignalP"/>
    </source>
</evidence>
<dbReference type="EMBL" id="GEDV01002459">
    <property type="protein sequence ID" value="JAP86098.1"/>
    <property type="molecule type" value="Transcribed_RNA"/>
</dbReference>
<evidence type="ECO:0000313" key="3">
    <source>
        <dbReference type="EMBL" id="JAP86098.1"/>
    </source>
</evidence>
<reference evidence="3" key="1">
    <citation type="journal article" date="2016" name="Ticks Tick Borne Dis.">
        <title>De novo assembly and annotation of the salivary gland transcriptome of Rhipicephalus appendiculatus male and female ticks during blood feeding.</title>
        <authorList>
            <person name="de Castro M.H."/>
            <person name="de Klerk D."/>
            <person name="Pienaar R."/>
            <person name="Latif A.A."/>
            <person name="Rees D.J."/>
            <person name="Mans B.J."/>
        </authorList>
    </citation>
    <scope>NUCLEOTIDE SEQUENCE</scope>
    <source>
        <tissue evidence="3">Salivary glands</tissue>
    </source>
</reference>
<feature type="compositionally biased region" description="Polar residues" evidence="1">
    <location>
        <begin position="123"/>
        <end position="134"/>
    </location>
</feature>
<protein>
    <submittedName>
        <fullName evidence="3">Antigen 5 family member</fullName>
    </submittedName>
</protein>
<organism evidence="3">
    <name type="scientific">Rhipicephalus appendiculatus</name>
    <name type="common">Brown ear tick</name>
    <dbReference type="NCBI Taxonomy" id="34631"/>
    <lineage>
        <taxon>Eukaryota</taxon>
        <taxon>Metazoa</taxon>
        <taxon>Ecdysozoa</taxon>
        <taxon>Arthropoda</taxon>
        <taxon>Chelicerata</taxon>
        <taxon>Arachnida</taxon>
        <taxon>Acari</taxon>
        <taxon>Parasitiformes</taxon>
        <taxon>Ixodida</taxon>
        <taxon>Ixodoidea</taxon>
        <taxon>Ixodidae</taxon>
        <taxon>Rhipicephalinae</taxon>
        <taxon>Rhipicephalus</taxon>
        <taxon>Rhipicephalus</taxon>
    </lineage>
</organism>
<keyword evidence="2" id="KW-0732">Signal</keyword>
<feature type="signal peptide" evidence="2">
    <location>
        <begin position="1"/>
        <end position="22"/>
    </location>
</feature>
<feature type="chain" id="PRO_5007286738" evidence="2">
    <location>
        <begin position="23"/>
        <end position="134"/>
    </location>
</feature>